<proteinExistence type="inferred from homology"/>
<dbReference type="Pfam" id="PF02604">
    <property type="entry name" value="PhdYeFM_antitox"/>
    <property type="match status" value="1"/>
</dbReference>
<dbReference type="EMBL" id="CP000473">
    <property type="protein sequence ID" value="ABJ81896.1"/>
    <property type="molecule type" value="Genomic_DNA"/>
</dbReference>
<dbReference type="Gene3D" id="3.40.1620.10">
    <property type="entry name" value="YefM-like domain"/>
    <property type="match status" value="1"/>
</dbReference>
<organism evidence="3">
    <name type="scientific">Solibacter usitatus (strain Ellin6076)</name>
    <dbReference type="NCBI Taxonomy" id="234267"/>
    <lineage>
        <taxon>Bacteria</taxon>
        <taxon>Pseudomonadati</taxon>
        <taxon>Acidobacteriota</taxon>
        <taxon>Terriglobia</taxon>
        <taxon>Bryobacterales</taxon>
        <taxon>Solibacteraceae</taxon>
        <taxon>Candidatus Solibacter</taxon>
    </lineage>
</organism>
<dbReference type="STRING" id="234267.Acid_0897"/>
<dbReference type="HOGENOM" id="CLU_2318604_0_0_0"/>
<comment type="similarity">
    <text evidence="1 2">Belongs to the phD/YefM antitoxin family.</text>
</comment>
<sequence>MPRLARNETIVVSALQARSNFGKLLRRVEDEGRSLVIEKRGTPKAVLLSIRDYVRLAAPEPDVLKLIGEESQRKGTHKMTAREIDRVIKASRMEKAKRG</sequence>
<dbReference type="InterPro" id="IPR036165">
    <property type="entry name" value="YefM-like_sf"/>
</dbReference>
<dbReference type="NCBIfam" id="TIGR01552">
    <property type="entry name" value="phd_fam"/>
    <property type="match status" value="1"/>
</dbReference>
<comment type="function">
    <text evidence="2">Antitoxin component of a type II toxin-antitoxin (TA) system.</text>
</comment>
<gene>
    <name evidence="3" type="ordered locus">Acid_0897</name>
</gene>
<protein>
    <recommendedName>
        <fullName evidence="2">Antitoxin</fullName>
    </recommendedName>
</protein>
<dbReference type="eggNOG" id="COG2161">
    <property type="taxonomic scope" value="Bacteria"/>
</dbReference>
<accession>Q02AM0</accession>
<dbReference type="InParanoid" id="Q02AM0"/>
<evidence type="ECO:0000313" key="3">
    <source>
        <dbReference type="EMBL" id="ABJ81896.1"/>
    </source>
</evidence>
<evidence type="ECO:0000256" key="2">
    <source>
        <dbReference type="RuleBase" id="RU362080"/>
    </source>
</evidence>
<dbReference type="KEGG" id="sus:Acid_0897"/>
<dbReference type="AlphaFoldDB" id="Q02AM0"/>
<reference evidence="3" key="1">
    <citation type="submission" date="2006-10" db="EMBL/GenBank/DDBJ databases">
        <title>Complete sequence of Solibacter usitatus Ellin6076.</title>
        <authorList>
            <consortium name="US DOE Joint Genome Institute"/>
            <person name="Copeland A."/>
            <person name="Lucas S."/>
            <person name="Lapidus A."/>
            <person name="Barry K."/>
            <person name="Detter J.C."/>
            <person name="Glavina del Rio T."/>
            <person name="Hammon N."/>
            <person name="Israni S."/>
            <person name="Dalin E."/>
            <person name="Tice H."/>
            <person name="Pitluck S."/>
            <person name="Thompson L.S."/>
            <person name="Brettin T."/>
            <person name="Bruce D."/>
            <person name="Han C."/>
            <person name="Tapia R."/>
            <person name="Gilna P."/>
            <person name="Schmutz J."/>
            <person name="Larimer F."/>
            <person name="Land M."/>
            <person name="Hauser L."/>
            <person name="Kyrpides N."/>
            <person name="Mikhailova N."/>
            <person name="Janssen P.H."/>
            <person name="Kuske C.R."/>
            <person name="Richardson P."/>
        </authorList>
    </citation>
    <scope>NUCLEOTIDE SEQUENCE</scope>
    <source>
        <strain evidence="3">Ellin6076</strain>
    </source>
</reference>
<name>Q02AM0_SOLUE</name>
<dbReference type="InterPro" id="IPR006442">
    <property type="entry name" value="Antitoxin_Phd/YefM"/>
</dbReference>
<dbReference type="SUPFAM" id="SSF143120">
    <property type="entry name" value="YefM-like"/>
    <property type="match status" value="1"/>
</dbReference>
<evidence type="ECO:0000256" key="1">
    <source>
        <dbReference type="ARBA" id="ARBA00009981"/>
    </source>
</evidence>
<dbReference type="OrthoDB" id="129488at2"/>